<proteinExistence type="inferred from homology"/>
<dbReference type="GO" id="GO:0016719">
    <property type="term" value="F:9,9'-di-cis-zeta-carotene desaturase activity"/>
    <property type="evidence" value="ECO:0007669"/>
    <property type="project" value="UniProtKB-EC"/>
</dbReference>
<comment type="pathway">
    <text evidence="2">Carotenoid biosynthesis; lycopene biosynthesis.</text>
</comment>
<dbReference type="NCBIfam" id="TIGR02732">
    <property type="entry name" value="zeta_caro_desat"/>
    <property type="match status" value="1"/>
</dbReference>
<dbReference type="InterPro" id="IPR002937">
    <property type="entry name" value="Amino_oxidase"/>
</dbReference>
<comment type="caution">
    <text evidence="9">The sequence shown here is derived from an EMBL/GenBank/DDBJ whole genome shotgun (WGS) entry which is preliminary data.</text>
</comment>
<dbReference type="Gene3D" id="3.50.50.60">
    <property type="entry name" value="FAD/NAD(P)-binding domain"/>
    <property type="match status" value="1"/>
</dbReference>
<dbReference type="PRINTS" id="PR00419">
    <property type="entry name" value="ADXRDTASE"/>
</dbReference>
<dbReference type="InterPro" id="IPR050464">
    <property type="entry name" value="Zeta_carotene_desat/Oxidored"/>
</dbReference>
<comment type="catalytic activity">
    <reaction evidence="1">
        <text>9,9'-di-cis-zeta-carotene + 2 a quinone = 7,7',9,9'-tetra-cis-lycopene + 2 a quinol</text>
        <dbReference type="Rhea" id="RHEA:30955"/>
        <dbReference type="ChEBI" id="CHEBI:24646"/>
        <dbReference type="ChEBI" id="CHEBI:48716"/>
        <dbReference type="ChEBI" id="CHEBI:62466"/>
        <dbReference type="ChEBI" id="CHEBI:132124"/>
        <dbReference type="EC" id="1.3.5.6"/>
    </reaction>
</comment>
<dbReference type="PANTHER" id="PTHR42923">
    <property type="entry name" value="PROTOPORPHYRINOGEN OXIDASE"/>
    <property type="match status" value="1"/>
</dbReference>
<evidence type="ECO:0000256" key="2">
    <source>
        <dbReference type="ARBA" id="ARBA00004900"/>
    </source>
</evidence>
<protein>
    <recommendedName>
        <fullName evidence="4 7">9,9'-di-cis-zeta-carotene desaturase</fullName>
        <ecNumber evidence="4 7">1.3.5.6</ecNumber>
    </recommendedName>
</protein>
<dbReference type="OrthoDB" id="438203at2"/>
<keyword evidence="6" id="KW-0560">Oxidoreductase</keyword>
<comment type="similarity">
    <text evidence="3">Belongs to the zeta carotene desaturase family.</text>
</comment>
<evidence type="ECO:0000256" key="5">
    <source>
        <dbReference type="ARBA" id="ARBA00022746"/>
    </source>
</evidence>
<dbReference type="UniPathway" id="UPA00803"/>
<dbReference type="EMBL" id="PVWJ01000013">
    <property type="protein sequence ID" value="PSB04401.1"/>
    <property type="molecule type" value="Genomic_DNA"/>
</dbReference>
<evidence type="ECO:0000256" key="7">
    <source>
        <dbReference type="NCBIfam" id="TIGR02732"/>
    </source>
</evidence>
<evidence type="ECO:0000313" key="10">
    <source>
        <dbReference type="Proteomes" id="UP000238762"/>
    </source>
</evidence>
<dbReference type="Pfam" id="PF01593">
    <property type="entry name" value="Amino_oxidase"/>
    <property type="match status" value="1"/>
</dbReference>
<feature type="domain" description="Amine oxidase" evidence="8">
    <location>
        <begin position="10"/>
        <end position="473"/>
    </location>
</feature>
<dbReference type="SUPFAM" id="SSF51905">
    <property type="entry name" value="FAD/NAD(P)-binding domain"/>
    <property type="match status" value="1"/>
</dbReference>
<gene>
    <name evidence="9" type="primary">zds</name>
    <name evidence="9" type="ORF">C7B64_04300</name>
</gene>
<keyword evidence="5" id="KW-0125">Carotenoid biosynthesis</keyword>
<dbReference type="Proteomes" id="UP000238762">
    <property type="component" value="Unassembled WGS sequence"/>
</dbReference>
<name>A0A2T1C821_9CYAN</name>
<evidence type="ECO:0000259" key="8">
    <source>
        <dbReference type="Pfam" id="PF01593"/>
    </source>
</evidence>
<evidence type="ECO:0000313" key="9">
    <source>
        <dbReference type="EMBL" id="PSB04401.1"/>
    </source>
</evidence>
<dbReference type="PANTHER" id="PTHR42923:SF41">
    <property type="entry name" value="ZETA-CAROTENE DESATURASE, CHLOROPLASTIC_CHROMOPLASTIC"/>
    <property type="match status" value="1"/>
</dbReference>
<dbReference type="GO" id="GO:0016117">
    <property type="term" value="P:carotenoid biosynthetic process"/>
    <property type="evidence" value="ECO:0007669"/>
    <property type="project" value="UniProtKB-KW"/>
</dbReference>
<organism evidence="9 10">
    <name type="scientific">Merismopedia glauca CCAP 1448/3</name>
    <dbReference type="NCBI Taxonomy" id="1296344"/>
    <lineage>
        <taxon>Bacteria</taxon>
        <taxon>Bacillati</taxon>
        <taxon>Cyanobacteriota</taxon>
        <taxon>Cyanophyceae</taxon>
        <taxon>Synechococcales</taxon>
        <taxon>Merismopediaceae</taxon>
        <taxon>Merismopedia</taxon>
    </lineage>
</organism>
<evidence type="ECO:0000256" key="3">
    <source>
        <dbReference type="ARBA" id="ARBA00010192"/>
    </source>
</evidence>
<dbReference type="InterPro" id="IPR014103">
    <property type="entry name" value="Zeta_caro_desat"/>
</dbReference>
<dbReference type="AlphaFoldDB" id="A0A2T1C821"/>
<accession>A0A2T1C821</accession>
<keyword evidence="10" id="KW-1185">Reference proteome</keyword>
<reference evidence="9 10" key="1">
    <citation type="submission" date="2018-02" db="EMBL/GenBank/DDBJ databases">
        <authorList>
            <person name="Cohen D.B."/>
            <person name="Kent A.D."/>
        </authorList>
    </citation>
    <scope>NUCLEOTIDE SEQUENCE [LARGE SCALE GENOMIC DNA]</scope>
    <source>
        <strain evidence="9 10">CCAP 1448/3</strain>
    </source>
</reference>
<dbReference type="InterPro" id="IPR036188">
    <property type="entry name" value="FAD/NAD-bd_sf"/>
</dbReference>
<evidence type="ECO:0000256" key="1">
    <source>
        <dbReference type="ARBA" id="ARBA00000914"/>
    </source>
</evidence>
<dbReference type="EC" id="1.3.5.6" evidence="4 7"/>
<dbReference type="RefSeq" id="WP_106287416.1">
    <property type="nucleotide sequence ID" value="NZ_CAWNTC010000192.1"/>
</dbReference>
<reference evidence="9 10" key="2">
    <citation type="submission" date="2018-03" db="EMBL/GenBank/DDBJ databases">
        <title>The ancient ancestry and fast evolution of plastids.</title>
        <authorList>
            <person name="Moore K.R."/>
            <person name="Magnabosco C."/>
            <person name="Momper L."/>
            <person name="Gold D.A."/>
            <person name="Bosak T."/>
            <person name="Fournier G.P."/>
        </authorList>
    </citation>
    <scope>NUCLEOTIDE SEQUENCE [LARGE SCALE GENOMIC DNA]</scope>
    <source>
        <strain evidence="9 10">CCAP 1448/3</strain>
    </source>
</reference>
<sequence>MRVAIVGAGLAGMATAVDLVDAGCEVEIFESRPFVGGKVGSWVDADGNHVEMGLHVFFGNYYQLFKLMEKVGGMSHFLLKEHIHTFINEGAKIGALDFRFLTGAPFNGLKAFFTTSQLSTLDKAQNALALGTSPIVRGLIDFDGAMSTIRELDKISFADWFRSHGGSQGSLKRMWNPIAYALGFIDTENISARCMLTIFLMFATRTEASVLRMLEGSPDEYLHKPIVKYLEARGTKIHTRRRVREILYTGEGSKTKVTGLAIAKGESEEIVTADAYVFAGDVPGIQRIIPADWRKWSQFDNIYKLDTVPVATVQLRFDGWVTELQNPEAMKGKKATGIDNLLYTADADFSCFADLALTSPSNYYKDGEGSLLQLVLTPGDPFIKENNEAIAQHVLKQVHQLFPSSRNLNMTWYSVVKLAQSLYREAPGMDKYRPDQKTPIDNFFLAGSYTQQDYIDSMEGATRSGKQAAQAILEVREKLETIERSQKSFVET</sequence>
<evidence type="ECO:0000256" key="6">
    <source>
        <dbReference type="ARBA" id="ARBA00023002"/>
    </source>
</evidence>
<evidence type="ECO:0000256" key="4">
    <source>
        <dbReference type="ARBA" id="ARBA00012788"/>
    </source>
</evidence>